<dbReference type="Proteomes" id="UP000318538">
    <property type="component" value="Chromosome"/>
</dbReference>
<dbReference type="AlphaFoldDB" id="A0A517NLH4"/>
<name>A0A517NLH4_9BACT</name>
<evidence type="ECO:0000313" key="2">
    <source>
        <dbReference type="Proteomes" id="UP000318538"/>
    </source>
</evidence>
<reference evidence="1 2" key="1">
    <citation type="submission" date="2019-02" db="EMBL/GenBank/DDBJ databases">
        <title>Deep-cultivation of Planctomycetes and their phenomic and genomic characterization uncovers novel biology.</title>
        <authorList>
            <person name="Wiegand S."/>
            <person name="Jogler M."/>
            <person name="Boedeker C."/>
            <person name="Pinto D."/>
            <person name="Vollmers J."/>
            <person name="Rivas-Marin E."/>
            <person name="Kohn T."/>
            <person name="Peeters S.H."/>
            <person name="Heuer A."/>
            <person name="Rast P."/>
            <person name="Oberbeckmann S."/>
            <person name="Bunk B."/>
            <person name="Jeske O."/>
            <person name="Meyerdierks A."/>
            <person name="Storesund J.E."/>
            <person name="Kallscheuer N."/>
            <person name="Luecker S."/>
            <person name="Lage O.M."/>
            <person name="Pohl T."/>
            <person name="Merkel B.J."/>
            <person name="Hornburger P."/>
            <person name="Mueller R.-W."/>
            <person name="Bruemmer F."/>
            <person name="Labrenz M."/>
            <person name="Spormann A.M."/>
            <person name="Op den Camp H."/>
            <person name="Overmann J."/>
            <person name="Amann R."/>
            <person name="Jetten M.S.M."/>
            <person name="Mascher T."/>
            <person name="Medema M.H."/>
            <person name="Devos D.P."/>
            <person name="Kaster A.-K."/>
            <person name="Ovreas L."/>
            <person name="Rohde M."/>
            <person name="Galperin M.Y."/>
            <person name="Jogler C."/>
        </authorList>
    </citation>
    <scope>NUCLEOTIDE SEQUENCE [LARGE SCALE GENOMIC DNA]</scope>
    <source>
        <strain evidence="1 2">K22_7</strain>
    </source>
</reference>
<dbReference type="EMBL" id="CP036525">
    <property type="protein sequence ID" value="QDT07980.1"/>
    <property type="molecule type" value="Genomic_DNA"/>
</dbReference>
<gene>
    <name evidence="1" type="ORF">K227x_64100</name>
</gene>
<proteinExistence type="predicted"/>
<keyword evidence="2" id="KW-1185">Reference proteome</keyword>
<sequence>MVIADPEWLSPSLDKIDAGNVAVQLVGSLSYLDQNRVGSVPVNSGMFNLMESGKTAGNPGGAATVWPTKLRRMHETSRLTQMLSYRDCIPRLERP</sequence>
<protein>
    <submittedName>
        <fullName evidence="1">Uncharacterized protein</fullName>
    </submittedName>
</protein>
<organism evidence="1 2">
    <name type="scientific">Rubripirellula lacrimiformis</name>
    <dbReference type="NCBI Taxonomy" id="1930273"/>
    <lineage>
        <taxon>Bacteria</taxon>
        <taxon>Pseudomonadati</taxon>
        <taxon>Planctomycetota</taxon>
        <taxon>Planctomycetia</taxon>
        <taxon>Pirellulales</taxon>
        <taxon>Pirellulaceae</taxon>
        <taxon>Rubripirellula</taxon>
    </lineage>
</organism>
<evidence type="ECO:0000313" key="1">
    <source>
        <dbReference type="EMBL" id="QDT07980.1"/>
    </source>
</evidence>
<dbReference type="RefSeq" id="WP_145176713.1">
    <property type="nucleotide sequence ID" value="NZ_CP036525.1"/>
</dbReference>
<accession>A0A517NLH4</accession>
<dbReference type="KEGG" id="rlc:K227x_64100"/>